<dbReference type="EMBL" id="QYUR01000002">
    <property type="protein sequence ID" value="RJG12358.1"/>
    <property type="molecule type" value="Genomic_DNA"/>
</dbReference>
<protein>
    <submittedName>
        <fullName evidence="5">ABC transporter ATP-binding protein</fullName>
    </submittedName>
</protein>
<dbReference type="GO" id="GO:0022857">
    <property type="term" value="F:transmembrane transporter activity"/>
    <property type="evidence" value="ECO:0007669"/>
    <property type="project" value="InterPro"/>
</dbReference>
<dbReference type="InterPro" id="IPR027417">
    <property type="entry name" value="P-loop_NTPase"/>
</dbReference>
<evidence type="ECO:0000256" key="2">
    <source>
        <dbReference type="ARBA" id="ARBA00022741"/>
    </source>
</evidence>
<dbReference type="Proteomes" id="UP000284021">
    <property type="component" value="Unassembled WGS sequence"/>
</dbReference>
<dbReference type="InterPro" id="IPR003439">
    <property type="entry name" value="ABC_transporter-like_ATP-bd"/>
</dbReference>
<sequence>MTQPLVVFDNVVKHFGSYLAVERMNLEIYKGEFVAIMGSSGCGKTTTLRMLAGLDKPSEGEIRLNGERINDLYSWERETPLVWQNLALFPFLNVLENVEFGLRMRGMAKAERRKKALHWLERLGLEEFAARDISQLSGGQRQRVALARSLVTEPPILLLDEPLSALDANLSVRMQSVLTGLQKDLGITFVYVTHSQSEAFAMADRVVIMSRGRVEQIGSPQEVFLEPHNRFVAEFVGGKNILTGTVTGFDDAGLVHVGSEHGEFQARLPDGKSVAPGDLVTVCLSAEHIDLTAQPGRPNRLACTVVGEEFIGSMVNIHLEAGGGLELQVQKPHADYDRLGLHGGQQIFAEWDGARALILRGE</sequence>
<dbReference type="InterPro" id="IPR050093">
    <property type="entry name" value="ABC_SmlMolc_Importer"/>
</dbReference>
<accession>A0A418XIP8</accession>
<dbReference type="Gene3D" id="3.40.50.300">
    <property type="entry name" value="P-loop containing nucleotide triphosphate hydrolases"/>
    <property type="match status" value="1"/>
</dbReference>
<dbReference type="PANTHER" id="PTHR42781:SF4">
    <property type="entry name" value="SPERMIDINE_PUTRESCINE IMPORT ATP-BINDING PROTEIN POTA"/>
    <property type="match status" value="1"/>
</dbReference>
<dbReference type="GO" id="GO:0016887">
    <property type="term" value="F:ATP hydrolysis activity"/>
    <property type="evidence" value="ECO:0007669"/>
    <property type="project" value="InterPro"/>
</dbReference>
<dbReference type="SUPFAM" id="SSF52540">
    <property type="entry name" value="P-loop containing nucleoside triphosphate hydrolases"/>
    <property type="match status" value="1"/>
</dbReference>
<organism evidence="5 6">
    <name type="scientific">Pseudomonas cavernicola</name>
    <dbReference type="NCBI Taxonomy" id="2320866"/>
    <lineage>
        <taxon>Bacteria</taxon>
        <taxon>Pseudomonadati</taxon>
        <taxon>Pseudomonadota</taxon>
        <taxon>Gammaproteobacteria</taxon>
        <taxon>Pseudomonadales</taxon>
        <taxon>Pseudomonadaceae</taxon>
        <taxon>Pseudomonas</taxon>
    </lineage>
</organism>
<evidence type="ECO:0000313" key="6">
    <source>
        <dbReference type="Proteomes" id="UP000284021"/>
    </source>
</evidence>
<dbReference type="GO" id="GO:0043190">
    <property type="term" value="C:ATP-binding cassette (ABC) transporter complex"/>
    <property type="evidence" value="ECO:0007669"/>
    <property type="project" value="InterPro"/>
</dbReference>
<keyword evidence="3 5" id="KW-0067">ATP-binding</keyword>
<dbReference type="GO" id="GO:0015697">
    <property type="term" value="P:quaternary ammonium group transport"/>
    <property type="evidence" value="ECO:0007669"/>
    <property type="project" value="UniProtKB-ARBA"/>
</dbReference>
<keyword evidence="6" id="KW-1185">Reference proteome</keyword>
<dbReference type="AlphaFoldDB" id="A0A418XIP8"/>
<proteinExistence type="predicted"/>
<feature type="domain" description="ABC transporter" evidence="4">
    <location>
        <begin position="6"/>
        <end position="236"/>
    </location>
</feature>
<dbReference type="Pfam" id="PF00005">
    <property type="entry name" value="ABC_tran"/>
    <property type="match status" value="1"/>
</dbReference>
<name>A0A418XIP8_9PSED</name>
<evidence type="ECO:0000313" key="5">
    <source>
        <dbReference type="EMBL" id="RJG12358.1"/>
    </source>
</evidence>
<dbReference type="FunFam" id="3.40.50.300:FF:000425">
    <property type="entry name" value="Probable ABC transporter, ATP-binding subunit"/>
    <property type="match status" value="1"/>
</dbReference>
<dbReference type="InterPro" id="IPR003593">
    <property type="entry name" value="AAA+_ATPase"/>
</dbReference>
<gene>
    <name evidence="5" type="ORF">D3879_03410</name>
</gene>
<dbReference type="OrthoDB" id="9802264at2"/>
<dbReference type="InterPro" id="IPR013611">
    <property type="entry name" value="Transp-assoc_OB_typ2"/>
</dbReference>
<dbReference type="Gene3D" id="2.40.50.100">
    <property type="match status" value="1"/>
</dbReference>
<dbReference type="RefSeq" id="WP_119952688.1">
    <property type="nucleotide sequence ID" value="NZ_QYUR01000002.1"/>
</dbReference>
<dbReference type="PANTHER" id="PTHR42781">
    <property type="entry name" value="SPERMIDINE/PUTRESCINE IMPORT ATP-BINDING PROTEIN POTA"/>
    <property type="match status" value="1"/>
</dbReference>
<dbReference type="InterPro" id="IPR017871">
    <property type="entry name" value="ABC_transporter-like_CS"/>
</dbReference>
<dbReference type="Pfam" id="PF08402">
    <property type="entry name" value="TOBE_2"/>
    <property type="match status" value="1"/>
</dbReference>
<dbReference type="SUPFAM" id="SSF50331">
    <property type="entry name" value="MOP-like"/>
    <property type="match status" value="1"/>
</dbReference>
<comment type="caution">
    <text evidence="5">The sequence shown here is derived from an EMBL/GenBank/DDBJ whole genome shotgun (WGS) entry which is preliminary data.</text>
</comment>
<keyword evidence="2" id="KW-0547">Nucleotide-binding</keyword>
<evidence type="ECO:0000256" key="3">
    <source>
        <dbReference type="ARBA" id="ARBA00022840"/>
    </source>
</evidence>
<dbReference type="InterPro" id="IPR008995">
    <property type="entry name" value="Mo/tungstate-bd_C_term_dom"/>
</dbReference>
<keyword evidence="1" id="KW-0813">Transport</keyword>
<evidence type="ECO:0000256" key="1">
    <source>
        <dbReference type="ARBA" id="ARBA00022448"/>
    </source>
</evidence>
<dbReference type="PROSITE" id="PS00211">
    <property type="entry name" value="ABC_TRANSPORTER_1"/>
    <property type="match status" value="1"/>
</dbReference>
<dbReference type="PROSITE" id="PS50893">
    <property type="entry name" value="ABC_TRANSPORTER_2"/>
    <property type="match status" value="1"/>
</dbReference>
<dbReference type="GO" id="GO:0005524">
    <property type="term" value="F:ATP binding"/>
    <property type="evidence" value="ECO:0007669"/>
    <property type="project" value="UniProtKB-KW"/>
</dbReference>
<dbReference type="SMART" id="SM00382">
    <property type="entry name" value="AAA"/>
    <property type="match status" value="1"/>
</dbReference>
<evidence type="ECO:0000259" key="4">
    <source>
        <dbReference type="PROSITE" id="PS50893"/>
    </source>
</evidence>
<reference evidence="5 6" key="1">
    <citation type="submission" date="2018-09" db="EMBL/GenBank/DDBJ databases">
        <authorList>
            <person name="Zhu H."/>
        </authorList>
    </citation>
    <scope>NUCLEOTIDE SEQUENCE [LARGE SCALE GENOMIC DNA]</scope>
    <source>
        <strain evidence="5 6">K1S02-6</strain>
    </source>
</reference>